<keyword evidence="12" id="KW-0418">Kinase</keyword>
<evidence type="ECO:0000256" key="2">
    <source>
        <dbReference type="ARBA" id="ARBA00001946"/>
    </source>
</evidence>
<dbReference type="AlphaFoldDB" id="A0A6L8W362"/>
<dbReference type="SUPFAM" id="SSF55781">
    <property type="entry name" value="GAF domain-like"/>
    <property type="match status" value="1"/>
</dbReference>
<evidence type="ECO:0000256" key="13">
    <source>
        <dbReference type="ARBA" id="ARBA00022842"/>
    </source>
</evidence>
<dbReference type="SMART" id="SM00065">
    <property type="entry name" value="GAF"/>
    <property type="match status" value="1"/>
</dbReference>
<dbReference type="Proteomes" id="UP000476030">
    <property type="component" value="Unassembled WGS sequence"/>
</dbReference>
<dbReference type="InterPro" id="IPR040442">
    <property type="entry name" value="Pyrv_kinase-like_dom_sf"/>
</dbReference>
<feature type="domain" description="GAF" evidence="14">
    <location>
        <begin position="25"/>
        <end position="171"/>
    </location>
</feature>
<dbReference type="InterPro" id="IPR050499">
    <property type="entry name" value="PEP-utilizing_PTS_enzyme"/>
</dbReference>
<organism evidence="15 16">
    <name type="scientific">Sneathiella litorea</name>
    <dbReference type="NCBI Taxonomy" id="2606216"/>
    <lineage>
        <taxon>Bacteria</taxon>
        <taxon>Pseudomonadati</taxon>
        <taxon>Pseudomonadota</taxon>
        <taxon>Alphaproteobacteria</taxon>
        <taxon>Sneathiellales</taxon>
        <taxon>Sneathiellaceae</taxon>
        <taxon>Sneathiella</taxon>
    </lineage>
</organism>
<evidence type="ECO:0000256" key="8">
    <source>
        <dbReference type="ARBA" id="ARBA00022597"/>
    </source>
</evidence>
<keyword evidence="16" id="KW-1185">Reference proteome</keyword>
<dbReference type="EC" id="2.7.3.9" evidence="5"/>
<proteinExistence type="inferred from homology"/>
<dbReference type="PRINTS" id="PR01736">
    <property type="entry name" value="PHPHTRNFRASE"/>
</dbReference>
<gene>
    <name evidence="15" type="primary">ptsP</name>
    <name evidence="15" type="ORF">GQE98_00045</name>
</gene>
<dbReference type="InterPro" id="IPR003018">
    <property type="entry name" value="GAF"/>
</dbReference>
<keyword evidence="9 15" id="KW-0808">Transferase</keyword>
<dbReference type="PANTHER" id="PTHR46244">
    <property type="entry name" value="PHOSPHOENOLPYRUVATE-PROTEIN PHOSPHOTRANSFERASE"/>
    <property type="match status" value="1"/>
</dbReference>
<dbReference type="SUPFAM" id="SSF52009">
    <property type="entry name" value="Phosphohistidine domain"/>
    <property type="match status" value="1"/>
</dbReference>
<dbReference type="Gene3D" id="3.20.20.60">
    <property type="entry name" value="Phosphoenolpyruvate-binding domains"/>
    <property type="match status" value="1"/>
</dbReference>
<dbReference type="InterPro" id="IPR006318">
    <property type="entry name" value="PTS_EI-like"/>
</dbReference>
<comment type="catalytic activity">
    <reaction evidence="1">
        <text>L-histidyl-[protein] + phosphoenolpyruvate = N(pros)-phospho-L-histidyl-[protein] + pyruvate</text>
        <dbReference type="Rhea" id="RHEA:23880"/>
        <dbReference type="Rhea" id="RHEA-COMP:9745"/>
        <dbReference type="Rhea" id="RHEA-COMP:9746"/>
        <dbReference type="ChEBI" id="CHEBI:15361"/>
        <dbReference type="ChEBI" id="CHEBI:29979"/>
        <dbReference type="ChEBI" id="CHEBI:58702"/>
        <dbReference type="ChEBI" id="CHEBI:64837"/>
        <dbReference type="EC" id="2.7.3.9"/>
    </reaction>
</comment>
<dbReference type="RefSeq" id="WP_161313507.1">
    <property type="nucleotide sequence ID" value="NZ_WTUW01000001.1"/>
</dbReference>
<keyword evidence="15" id="KW-0670">Pyruvate</keyword>
<comment type="cofactor">
    <cofactor evidence="2">
        <name>Mg(2+)</name>
        <dbReference type="ChEBI" id="CHEBI:18420"/>
    </cofactor>
</comment>
<evidence type="ECO:0000256" key="12">
    <source>
        <dbReference type="ARBA" id="ARBA00022777"/>
    </source>
</evidence>
<comment type="similarity">
    <text evidence="4">Belongs to the PEP-utilizing enzyme family.</text>
</comment>
<dbReference type="InterPro" id="IPR036618">
    <property type="entry name" value="PtsI_HPr-bd_sf"/>
</dbReference>
<comment type="caution">
    <text evidence="15">The sequence shown here is derived from an EMBL/GenBank/DDBJ whole genome shotgun (WGS) entry which is preliminary data.</text>
</comment>
<dbReference type="EMBL" id="WTUW01000001">
    <property type="protein sequence ID" value="MZR29013.1"/>
    <property type="molecule type" value="Genomic_DNA"/>
</dbReference>
<dbReference type="Pfam" id="PF01590">
    <property type="entry name" value="GAF"/>
    <property type="match status" value="1"/>
</dbReference>
<evidence type="ECO:0000313" key="16">
    <source>
        <dbReference type="Proteomes" id="UP000476030"/>
    </source>
</evidence>
<dbReference type="Pfam" id="PF05524">
    <property type="entry name" value="PEP-utilisers_N"/>
    <property type="match status" value="1"/>
</dbReference>
<evidence type="ECO:0000313" key="15">
    <source>
        <dbReference type="EMBL" id="MZR29013.1"/>
    </source>
</evidence>
<evidence type="ECO:0000256" key="9">
    <source>
        <dbReference type="ARBA" id="ARBA00022679"/>
    </source>
</evidence>
<dbReference type="GO" id="GO:0016301">
    <property type="term" value="F:kinase activity"/>
    <property type="evidence" value="ECO:0007669"/>
    <property type="project" value="UniProtKB-KW"/>
</dbReference>
<evidence type="ECO:0000256" key="3">
    <source>
        <dbReference type="ARBA" id="ARBA00004496"/>
    </source>
</evidence>
<keyword evidence="11" id="KW-0479">Metal-binding</keyword>
<accession>A0A6L8W362</accession>
<dbReference type="Gene3D" id="3.50.30.10">
    <property type="entry name" value="Phosphohistidine domain"/>
    <property type="match status" value="1"/>
</dbReference>
<dbReference type="Pfam" id="PF00391">
    <property type="entry name" value="PEP-utilizers"/>
    <property type="match status" value="1"/>
</dbReference>
<evidence type="ECO:0000256" key="11">
    <source>
        <dbReference type="ARBA" id="ARBA00022723"/>
    </source>
</evidence>
<dbReference type="InterPro" id="IPR029016">
    <property type="entry name" value="GAF-like_dom_sf"/>
</dbReference>
<evidence type="ECO:0000256" key="5">
    <source>
        <dbReference type="ARBA" id="ARBA00012232"/>
    </source>
</evidence>
<keyword evidence="6" id="KW-0813">Transport</keyword>
<dbReference type="SUPFAM" id="SSF47831">
    <property type="entry name" value="Enzyme I of the PEP:sugar phosphotransferase system HPr-binding (sub)domain"/>
    <property type="match status" value="1"/>
</dbReference>
<dbReference type="GO" id="GO:0009401">
    <property type="term" value="P:phosphoenolpyruvate-dependent sugar phosphotransferase system"/>
    <property type="evidence" value="ECO:0007669"/>
    <property type="project" value="UniProtKB-KW"/>
</dbReference>
<evidence type="ECO:0000256" key="6">
    <source>
        <dbReference type="ARBA" id="ARBA00022448"/>
    </source>
</evidence>
<evidence type="ECO:0000256" key="7">
    <source>
        <dbReference type="ARBA" id="ARBA00022490"/>
    </source>
</evidence>
<dbReference type="SUPFAM" id="SSF51621">
    <property type="entry name" value="Phosphoenolpyruvate/pyruvate domain"/>
    <property type="match status" value="1"/>
</dbReference>
<reference evidence="15 16" key="1">
    <citation type="submission" date="2019-12" db="EMBL/GenBank/DDBJ databases">
        <title>Snethiella sp. nov. sp. isolated from sea sand.</title>
        <authorList>
            <person name="Kim J."/>
            <person name="Jeong S.E."/>
            <person name="Jung H.S."/>
            <person name="Jeon C.O."/>
        </authorList>
    </citation>
    <scope>NUCLEOTIDE SEQUENCE [LARGE SCALE GENOMIC DNA]</scope>
    <source>
        <strain evidence="15 16">DP05</strain>
    </source>
</reference>
<dbReference type="InterPro" id="IPR036637">
    <property type="entry name" value="Phosphohistidine_dom_sf"/>
</dbReference>
<comment type="subcellular location">
    <subcellularLocation>
        <location evidence="3">Cytoplasm</location>
    </subcellularLocation>
</comment>
<keyword evidence="8" id="KW-0762">Sugar transport</keyword>
<dbReference type="GO" id="GO:0046872">
    <property type="term" value="F:metal ion binding"/>
    <property type="evidence" value="ECO:0007669"/>
    <property type="project" value="UniProtKB-KW"/>
</dbReference>
<keyword evidence="13" id="KW-0460">Magnesium</keyword>
<dbReference type="InterPro" id="IPR008731">
    <property type="entry name" value="PTS_EIN"/>
</dbReference>
<dbReference type="NCBIfam" id="TIGR01417">
    <property type="entry name" value="PTS_I_fam"/>
    <property type="match status" value="1"/>
</dbReference>
<keyword evidence="7" id="KW-0963">Cytoplasm</keyword>
<dbReference type="PANTHER" id="PTHR46244:SF6">
    <property type="entry name" value="PHOSPHOENOLPYRUVATE-PROTEIN PHOSPHOTRANSFERASE"/>
    <property type="match status" value="1"/>
</dbReference>
<dbReference type="InterPro" id="IPR015813">
    <property type="entry name" value="Pyrv/PenolPyrv_kinase-like_dom"/>
</dbReference>
<evidence type="ECO:0000256" key="1">
    <source>
        <dbReference type="ARBA" id="ARBA00000683"/>
    </source>
</evidence>
<dbReference type="Pfam" id="PF02896">
    <property type="entry name" value="PEP-utilizers_C"/>
    <property type="match status" value="1"/>
</dbReference>
<dbReference type="InterPro" id="IPR000121">
    <property type="entry name" value="PEP_util_C"/>
</dbReference>
<dbReference type="GO" id="GO:0005737">
    <property type="term" value="C:cytoplasm"/>
    <property type="evidence" value="ECO:0007669"/>
    <property type="project" value="UniProtKB-SubCell"/>
</dbReference>
<dbReference type="InterPro" id="IPR008279">
    <property type="entry name" value="PEP-util_enz_mobile_dom"/>
</dbReference>
<dbReference type="Gene3D" id="3.30.450.40">
    <property type="match status" value="1"/>
</dbReference>
<evidence type="ECO:0000256" key="10">
    <source>
        <dbReference type="ARBA" id="ARBA00022683"/>
    </source>
</evidence>
<keyword evidence="10" id="KW-0598">Phosphotransferase system</keyword>
<protein>
    <recommendedName>
        <fullName evidence="5">phosphoenolpyruvate--protein phosphotransferase</fullName>
        <ecNumber evidence="5">2.7.3.9</ecNumber>
    </recommendedName>
</protein>
<evidence type="ECO:0000259" key="14">
    <source>
        <dbReference type="SMART" id="SM00065"/>
    </source>
</evidence>
<sequence length="754" mass="83711">MSGLGISAPRLLLRKLHQVMAGHGDAEQRLNEIVRLIAGNMIAEVCSCYLRRAGDVLELYATEGLKKNSVHKTRLRFGEGLVGDIAAHARPLNLSDAQSHPQFAYRPETGEEEYHSLLGTPILRGGRLIGVLVVQNRTRRTYTEEEVEALQTVAMVVAELVSSEQMVSATEFSDTAGNATLPHHINGRILAEGLGAGTALLHEPRIEVVHAISNNRAKELARLNSAVNSLQSAVEKLLVATNTLFKDESKEIFEAYKMFAHDKGWLKKLQDAVNTGLTAEAAIKRVQDDTRARMKEITDPYLRERLSELDDLANRLYLHLDGRSQIDRRNLEKDTVVVARNMGAAELLDYDRRHLKAVVLVEGTRSSHVAIVARALGVPVVGQCADVLDAVEQGELILVDAEHGQVFLRPGEDVQQAFSRSLRQRAQRQAKYAALRDKPNISKDGVPLSLNVNAGLLIDIDHFPELGADGIGLFRTELQFMVRSQMPKIDEQTQLYSRVLDKMNGKPVIFRTLDIGGDKFLPYLKTKREENPALGWRAIRIGLDRPALLRSQLRALVQAAAGRELSLMFPMIAEVTEFLEAKAILNKEVERASQKKAGPPKKVNVGTMIEVPSIVWQLPHLLKEVDFISVGSNDLMQFFFAVDRGNPKISDRYDTLSPSLLMLLRNIADHCEQAGKPFSICGDIAGRPLEAMALLGLGYRNFSMSSETLGRVKEMALSTNIGKLENFVRGLCQSRDHSVRDQLRAFARDHSIII</sequence>
<dbReference type="Gene3D" id="1.10.274.10">
    <property type="entry name" value="PtsI, HPr-binding domain"/>
    <property type="match status" value="1"/>
</dbReference>
<dbReference type="GO" id="GO:0008965">
    <property type="term" value="F:phosphoenolpyruvate-protein phosphotransferase activity"/>
    <property type="evidence" value="ECO:0007669"/>
    <property type="project" value="UniProtKB-EC"/>
</dbReference>
<name>A0A6L8W362_9PROT</name>
<evidence type="ECO:0000256" key="4">
    <source>
        <dbReference type="ARBA" id="ARBA00007837"/>
    </source>
</evidence>